<dbReference type="Pfam" id="PF04133">
    <property type="entry name" value="Vps55"/>
    <property type="match status" value="1"/>
</dbReference>
<accession>A0AAE0VIS0</accession>
<protein>
    <recommendedName>
        <fullName evidence="9">Leptin receptor overlapping transcript-like 1</fullName>
    </recommendedName>
</protein>
<comment type="caution">
    <text evidence="7">The sequence shown here is derived from an EMBL/GenBank/DDBJ whole genome shotgun (WGS) entry which is preliminary data.</text>
</comment>
<dbReference type="GO" id="GO:0016020">
    <property type="term" value="C:membrane"/>
    <property type="evidence" value="ECO:0007669"/>
    <property type="project" value="UniProtKB-SubCell"/>
</dbReference>
<evidence type="ECO:0000256" key="6">
    <source>
        <dbReference type="SAM" id="Phobius"/>
    </source>
</evidence>
<keyword evidence="3 6" id="KW-0812">Transmembrane</keyword>
<keyword evidence="8" id="KW-1185">Reference proteome</keyword>
<name>A0AAE0VIS0_9BIVA</name>
<evidence type="ECO:0000256" key="5">
    <source>
        <dbReference type="ARBA" id="ARBA00023136"/>
    </source>
</evidence>
<evidence type="ECO:0000256" key="4">
    <source>
        <dbReference type="ARBA" id="ARBA00022989"/>
    </source>
</evidence>
<dbReference type="PANTHER" id="PTHR12050">
    <property type="entry name" value="LEPTIN RECEPTOR-RELATED"/>
    <property type="match status" value="1"/>
</dbReference>
<feature type="transmembrane region" description="Helical" evidence="6">
    <location>
        <begin position="127"/>
        <end position="152"/>
    </location>
</feature>
<reference evidence="7" key="2">
    <citation type="journal article" date="2021" name="Genome Biol. Evol.">
        <title>Developing a high-quality reference genome for a parasitic bivalve with doubly uniparental inheritance (Bivalvia: Unionida).</title>
        <authorList>
            <person name="Smith C.H."/>
        </authorList>
    </citation>
    <scope>NUCLEOTIDE SEQUENCE</scope>
    <source>
        <strain evidence="7">CHS0354</strain>
        <tissue evidence="7">Mantle</tissue>
    </source>
</reference>
<evidence type="ECO:0008006" key="9">
    <source>
        <dbReference type="Google" id="ProtNLM"/>
    </source>
</evidence>
<keyword evidence="4 6" id="KW-1133">Transmembrane helix</keyword>
<proteinExistence type="inferred from homology"/>
<dbReference type="GO" id="GO:0032511">
    <property type="term" value="P:late endosome to vacuole transport via multivesicular body sorting pathway"/>
    <property type="evidence" value="ECO:0007669"/>
    <property type="project" value="TreeGrafter"/>
</dbReference>
<evidence type="ECO:0000256" key="1">
    <source>
        <dbReference type="ARBA" id="ARBA00004141"/>
    </source>
</evidence>
<dbReference type="PANTHER" id="PTHR12050:SF0">
    <property type="entry name" value="RH04491P"/>
    <property type="match status" value="1"/>
</dbReference>
<keyword evidence="5 6" id="KW-0472">Membrane</keyword>
<reference evidence="7" key="3">
    <citation type="submission" date="2023-05" db="EMBL/GenBank/DDBJ databases">
        <authorList>
            <person name="Smith C.H."/>
        </authorList>
    </citation>
    <scope>NUCLEOTIDE SEQUENCE</scope>
    <source>
        <strain evidence="7">CHS0354</strain>
        <tissue evidence="7">Mantle</tissue>
    </source>
</reference>
<sequence>MLRTSLILLDMVLGTVFIPIVCSVYRNNAPVKIMLRYSRLVGLAFSCAIGITFLILGCALPHFNNWWPLFVLIFYFLSPIPTVVSRRISSSFDSASSACIELCIFLTTGIVVSAIGLPVILARTGVIQWGACGLVLAGNVVVFLTIMGYFIVFGNEDVDYSMW</sequence>
<feature type="transmembrane region" description="Helical" evidence="6">
    <location>
        <begin position="98"/>
        <end position="121"/>
    </location>
</feature>
<dbReference type="GO" id="GO:0005768">
    <property type="term" value="C:endosome"/>
    <property type="evidence" value="ECO:0007669"/>
    <property type="project" value="TreeGrafter"/>
</dbReference>
<evidence type="ECO:0000256" key="3">
    <source>
        <dbReference type="ARBA" id="ARBA00022692"/>
    </source>
</evidence>
<dbReference type="Proteomes" id="UP001195483">
    <property type="component" value="Unassembled WGS sequence"/>
</dbReference>
<comment type="similarity">
    <text evidence="2">Belongs to the OB-RGRP/VPS55 family.</text>
</comment>
<dbReference type="AlphaFoldDB" id="A0AAE0VIS0"/>
<dbReference type="EMBL" id="JAEAOA010001340">
    <property type="protein sequence ID" value="KAK3579151.1"/>
    <property type="molecule type" value="Genomic_DNA"/>
</dbReference>
<evidence type="ECO:0000256" key="2">
    <source>
        <dbReference type="ARBA" id="ARBA00005645"/>
    </source>
</evidence>
<feature type="transmembrane region" description="Helical" evidence="6">
    <location>
        <begin position="66"/>
        <end position="86"/>
    </location>
</feature>
<evidence type="ECO:0000313" key="7">
    <source>
        <dbReference type="EMBL" id="KAK3579151.1"/>
    </source>
</evidence>
<evidence type="ECO:0000313" key="8">
    <source>
        <dbReference type="Proteomes" id="UP001195483"/>
    </source>
</evidence>
<dbReference type="InterPro" id="IPR007262">
    <property type="entry name" value="Vps55/LEPROT"/>
</dbReference>
<comment type="subcellular location">
    <subcellularLocation>
        <location evidence="1">Membrane</location>
        <topology evidence="1">Multi-pass membrane protein</topology>
    </subcellularLocation>
</comment>
<organism evidence="7 8">
    <name type="scientific">Potamilus streckersoni</name>
    <dbReference type="NCBI Taxonomy" id="2493646"/>
    <lineage>
        <taxon>Eukaryota</taxon>
        <taxon>Metazoa</taxon>
        <taxon>Spiralia</taxon>
        <taxon>Lophotrochozoa</taxon>
        <taxon>Mollusca</taxon>
        <taxon>Bivalvia</taxon>
        <taxon>Autobranchia</taxon>
        <taxon>Heteroconchia</taxon>
        <taxon>Palaeoheterodonta</taxon>
        <taxon>Unionida</taxon>
        <taxon>Unionoidea</taxon>
        <taxon>Unionidae</taxon>
        <taxon>Ambleminae</taxon>
        <taxon>Lampsilini</taxon>
        <taxon>Potamilus</taxon>
    </lineage>
</organism>
<reference evidence="7" key="1">
    <citation type="journal article" date="2021" name="Genome Biol. Evol.">
        <title>A High-Quality Reference Genome for a Parasitic Bivalve with Doubly Uniparental Inheritance (Bivalvia: Unionida).</title>
        <authorList>
            <person name="Smith C.H."/>
        </authorList>
    </citation>
    <scope>NUCLEOTIDE SEQUENCE</scope>
    <source>
        <strain evidence="7">CHS0354</strain>
    </source>
</reference>
<feature type="transmembrane region" description="Helical" evidence="6">
    <location>
        <begin position="6"/>
        <end position="25"/>
    </location>
</feature>
<feature type="transmembrane region" description="Helical" evidence="6">
    <location>
        <begin position="37"/>
        <end position="60"/>
    </location>
</feature>
<gene>
    <name evidence="7" type="ORF">CHS0354_022174</name>
</gene>